<evidence type="ECO:0000256" key="7">
    <source>
        <dbReference type="RuleBase" id="RU003355"/>
    </source>
</evidence>
<feature type="active site" description="Charge relay system" evidence="5 6">
    <location>
        <position position="503"/>
    </location>
</feature>
<evidence type="ECO:0000259" key="8">
    <source>
        <dbReference type="Pfam" id="PF00082"/>
    </source>
</evidence>
<feature type="domain" description="Peptidase S8/S53" evidence="8">
    <location>
        <begin position="415"/>
        <end position="623"/>
    </location>
</feature>
<evidence type="ECO:0000256" key="4">
    <source>
        <dbReference type="ARBA" id="ARBA00022825"/>
    </source>
</evidence>
<evidence type="ECO:0000256" key="5">
    <source>
        <dbReference type="PIRSR" id="PIRSR615500-1"/>
    </source>
</evidence>
<evidence type="ECO:0000313" key="11">
    <source>
        <dbReference type="Proteomes" id="UP000023430"/>
    </source>
</evidence>
<proteinExistence type="inferred from homology"/>
<evidence type="ECO:0000256" key="3">
    <source>
        <dbReference type="ARBA" id="ARBA00022801"/>
    </source>
</evidence>
<keyword evidence="3 6" id="KW-0378">Hydrolase</keyword>
<dbReference type="STRING" id="1449351.RISW2_02025"/>
<evidence type="ECO:0000259" key="9">
    <source>
        <dbReference type="Pfam" id="PF01764"/>
    </source>
</evidence>
<protein>
    <recommendedName>
        <fullName evidence="12">Peptidase S8/S53 domain-containing protein</fullName>
    </recommendedName>
</protein>
<evidence type="ECO:0000256" key="6">
    <source>
        <dbReference type="PROSITE-ProRule" id="PRU01240"/>
    </source>
</evidence>
<dbReference type="InterPro" id="IPR002921">
    <property type="entry name" value="Fungal_lipase-type"/>
</dbReference>
<dbReference type="InterPro" id="IPR050131">
    <property type="entry name" value="Peptidase_S8_subtilisin-like"/>
</dbReference>
<dbReference type="PRINTS" id="PR00723">
    <property type="entry name" value="SUBTILISIN"/>
</dbReference>
<dbReference type="InterPro" id="IPR000209">
    <property type="entry name" value="Peptidase_S8/S53_dom"/>
</dbReference>
<keyword evidence="2 6" id="KW-0645">Protease</keyword>
<dbReference type="InterPro" id="IPR015500">
    <property type="entry name" value="Peptidase_S8_subtilisin-rel"/>
</dbReference>
<dbReference type="Gene3D" id="3.40.50.200">
    <property type="entry name" value="Peptidase S8/S53 domain"/>
    <property type="match status" value="1"/>
</dbReference>
<dbReference type="GO" id="GO:0006629">
    <property type="term" value="P:lipid metabolic process"/>
    <property type="evidence" value="ECO:0007669"/>
    <property type="project" value="InterPro"/>
</dbReference>
<feature type="active site" description="Charge relay system" evidence="5 6">
    <location>
        <position position="424"/>
    </location>
</feature>
<dbReference type="GO" id="GO:0004252">
    <property type="term" value="F:serine-type endopeptidase activity"/>
    <property type="evidence" value="ECO:0007669"/>
    <property type="project" value="UniProtKB-UniRule"/>
</dbReference>
<dbReference type="EMBL" id="JAME01000011">
    <property type="protein sequence ID" value="ETX29290.1"/>
    <property type="molecule type" value="Genomic_DNA"/>
</dbReference>
<accession>X7F8Z4</accession>
<dbReference type="InterPro" id="IPR023827">
    <property type="entry name" value="Peptidase_S8_Asp-AS"/>
</dbReference>
<dbReference type="PROSITE" id="PS00136">
    <property type="entry name" value="SUBTILASE_ASP"/>
    <property type="match status" value="1"/>
</dbReference>
<gene>
    <name evidence="10" type="ORF">RISW2_02025</name>
</gene>
<comment type="caution">
    <text evidence="10">The sequence shown here is derived from an EMBL/GenBank/DDBJ whole genome shotgun (WGS) entry which is preliminary data.</text>
</comment>
<dbReference type="CDD" id="cd00519">
    <property type="entry name" value="Lipase_3"/>
    <property type="match status" value="1"/>
</dbReference>
<dbReference type="PROSITE" id="PS51892">
    <property type="entry name" value="SUBTILASE"/>
    <property type="match status" value="1"/>
</dbReference>
<feature type="domain" description="Fungal lipase-type" evidence="9">
    <location>
        <begin position="73"/>
        <end position="198"/>
    </location>
</feature>
<dbReference type="InterPro" id="IPR022398">
    <property type="entry name" value="Peptidase_S8_His-AS"/>
</dbReference>
<evidence type="ECO:0000313" key="10">
    <source>
        <dbReference type="EMBL" id="ETX29290.1"/>
    </source>
</evidence>
<organism evidence="10 11">
    <name type="scientific">Roseivivax isoporae LMG 25204</name>
    <dbReference type="NCBI Taxonomy" id="1449351"/>
    <lineage>
        <taxon>Bacteria</taxon>
        <taxon>Pseudomonadati</taxon>
        <taxon>Pseudomonadota</taxon>
        <taxon>Alphaproteobacteria</taxon>
        <taxon>Rhodobacterales</taxon>
        <taxon>Roseobacteraceae</taxon>
        <taxon>Roseivivax</taxon>
    </lineage>
</organism>
<dbReference type="PANTHER" id="PTHR43806">
    <property type="entry name" value="PEPTIDASE S8"/>
    <property type="match status" value="1"/>
</dbReference>
<evidence type="ECO:0008006" key="12">
    <source>
        <dbReference type="Google" id="ProtNLM"/>
    </source>
</evidence>
<dbReference type="InterPro" id="IPR029058">
    <property type="entry name" value="AB_hydrolase_fold"/>
</dbReference>
<name>X7F8Z4_9RHOB</name>
<dbReference type="InterPro" id="IPR036852">
    <property type="entry name" value="Peptidase_S8/S53_dom_sf"/>
</dbReference>
<dbReference type="Pfam" id="PF01764">
    <property type="entry name" value="Lipase_3"/>
    <property type="match status" value="1"/>
</dbReference>
<keyword evidence="4 6" id="KW-0720">Serine protease</keyword>
<dbReference type="Pfam" id="PF00082">
    <property type="entry name" value="Peptidase_S8"/>
    <property type="match status" value="2"/>
</dbReference>
<comment type="similarity">
    <text evidence="1 6 7">Belongs to the peptidase S8 family.</text>
</comment>
<dbReference type="PATRIC" id="fig|1449351.3.peg.1809"/>
<sequence>MRGGGTMEVRDDWLAGGHFSWDAGYALASACKLAYRPPRAAAQVIGEVWGMSPRTFERRATTGFVAIGERAAVLAFRGTDGFADWLGNLDLDPVAEPGLGGRVHSGFVAAYQAVAADVAEALSGIGERTLWITGHSLGGALAVIAAGAQIAHRPAGLVTFGQPRMLKPDARDFVDRTFGNAYLRIVNDDDIVARIPPNYGHTGSLLHFDFTGSLLEAGEALDSGADGPPPLSDAEFQRLQDTARMLDAVATEGAADVAVEGLIPGLPAHRIDAYVNLMRQQARRQPATGAAEAMESLRDAGPAAPRAGARGGGLESGIAGIAGAARPARPVARQPVLVRLRGSDWKEPAGLVVQSRFGMFATAMASAEDLQALAGDPGVVAVELSRDPSGLTELDRSVPFVRGDEVQRPPLDERGAGALVGVIDTGIDILHDAFLDAHGTSRILAIWDQRATDPARTPHALAPGAFGQDYGTLHLAADIARFRADAAAGMPSHPAALRDPQGHGSHVAGIAAGRAVGGMADGMAPEAAIVCVIAAVRQGPDDPPSLGYSFSHVDALAFLRRVADGGTPVLDDARPLAVNVSLGMNAGAHDGTTTLEAAFDGITGGGRDPGIVIVKSAGNERGNGGHARVSVFQGGILPLEWDSSSRFRDEDYLEGWFDGLDDIAFQVVDPAGTRGTVVDFANPRATDHLGGNEVRVALTQMHPDNGDNRLTVTIRAGTSAIQPGTWTLEAEGRRIVSADGMVHVWIERTGTRAVRFRVEDPEMTLSVPGTARTVVCVGASDAAIPLRLLGASSWGLTRDGRAKPDLCAPGHGIVSVRAGAGPRDTVALPGTSMAAPHVTGALALVLSAQARRGLPLSNAMQLQTALARTVRGLPSRHNVGAGFGVLDARALFDLLVP</sequence>
<dbReference type="eggNOG" id="COG3675">
    <property type="taxonomic scope" value="Bacteria"/>
</dbReference>
<dbReference type="InterPro" id="IPR023828">
    <property type="entry name" value="Peptidase_S8_Ser-AS"/>
</dbReference>
<feature type="active site" description="Charge relay system" evidence="5 6">
    <location>
        <position position="832"/>
    </location>
</feature>
<feature type="domain" description="Peptidase S8/S53" evidence="8">
    <location>
        <begin position="764"/>
        <end position="871"/>
    </location>
</feature>
<dbReference type="Gene3D" id="2.60.120.1290">
    <property type="match status" value="1"/>
</dbReference>
<dbReference type="PANTHER" id="PTHR43806:SF11">
    <property type="entry name" value="CEREVISIN-RELATED"/>
    <property type="match status" value="1"/>
</dbReference>
<dbReference type="eggNOG" id="COG1404">
    <property type="taxonomic scope" value="Bacteria"/>
</dbReference>
<evidence type="ECO:0000256" key="1">
    <source>
        <dbReference type="ARBA" id="ARBA00011073"/>
    </source>
</evidence>
<dbReference type="AlphaFoldDB" id="X7F8Z4"/>
<dbReference type="SUPFAM" id="SSF52743">
    <property type="entry name" value="Subtilisin-like"/>
    <property type="match status" value="1"/>
</dbReference>
<keyword evidence="11" id="KW-1185">Reference proteome</keyword>
<dbReference type="PROSITE" id="PS00138">
    <property type="entry name" value="SUBTILASE_SER"/>
    <property type="match status" value="1"/>
</dbReference>
<dbReference type="Gene3D" id="3.40.50.1820">
    <property type="entry name" value="alpha/beta hydrolase"/>
    <property type="match status" value="1"/>
</dbReference>
<reference evidence="10 11" key="1">
    <citation type="submission" date="2014-01" db="EMBL/GenBank/DDBJ databases">
        <title>Roseivivax isoporae LMG 25204 Genome Sequencing.</title>
        <authorList>
            <person name="Lai Q."/>
            <person name="Li G."/>
            <person name="Shao Z."/>
        </authorList>
    </citation>
    <scope>NUCLEOTIDE SEQUENCE [LARGE SCALE GENOMIC DNA]</scope>
    <source>
        <strain evidence="10 11">LMG 25204</strain>
    </source>
</reference>
<dbReference type="PROSITE" id="PS00137">
    <property type="entry name" value="SUBTILASE_HIS"/>
    <property type="match status" value="1"/>
</dbReference>
<dbReference type="GO" id="GO:0006508">
    <property type="term" value="P:proteolysis"/>
    <property type="evidence" value="ECO:0007669"/>
    <property type="project" value="UniProtKB-KW"/>
</dbReference>
<evidence type="ECO:0000256" key="2">
    <source>
        <dbReference type="ARBA" id="ARBA00022670"/>
    </source>
</evidence>
<dbReference type="SUPFAM" id="SSF53474">
    <property type="entry name" value="alpha/beta-Hydrolases"/>
    <property type="match status" value="1"/>
</dbReference>
<dbReference type="OrthoDB" id="9816306at2"/>
<dbReference type="Proteomes" id="UP000023430">
    <property type="component" value="Unassembled WGS sequence"/>
</dbReference>